<dbReference type="GO" id="GO:0030335">
    <property type="term" value="P:positive regulation of cell migration"/>
    <property type="evidence" value="ECO:0007669"/>
    <property type="project" value="TreeGrafter"/>
</dbReference>
<evidence type="ECO:0000256" key="6">
    <source>
        <dbReference type="PROSITE-ProRule" id="PRU00352"/>
    </source>
</evidence>
<evidence type="ECO:0000256" key="5">
    <source>
        <dbReference type="ARBA" id="ARBA00023180"/>
    </source>
</evidence>
<evidence type="ECO:0000313" key="10">
    <source>
        <dbReference type="WBParaSite" id="SMUV_0000065201-mRNA-1"/>
    </source>
</evidence>
<dbReference type="SMART" id="SM00423">
    <property type="entry name" value="PSI"/>
    <property type="match status" value="1"/>
</dbReference>
<evidence type="ECO:0000256" key="3">
    <source>
        <dbReference type="ARBA" id="ARBA00023136"/>
    </source>
</evidence>
<evidence type="ECO:0000313" key="9">
    <source>
        <dbReference type="Proteomes" id="UP000046393"/>
    </source>
</evidence>
<dbReference type="GO" id="GO:0030215">
    <property type="term" value="F:semaphorin receptor binding"/>
    <property type="evidence" value="ECO:0007669"/>
    <property type="project" value="InterPro"/>
</dbReference>
<proteinExistence type="predicted"/>
<dbReference type="Gene3D" id="3.30.1680.10">
    <property type="entry name" value="ligand-binding face of the semaphorins, domain 2"/>
    <property type="match status" value="1"/>
</dbReference>
<dbReference type="Gene3D" id="2.130.10.10">
    <property type="entry name" value="YVTN repeat-like/Quinoprotein amine dehydrogenase"/>
    <property type="match status" value="1"/>
</dbReference>
<dbReference type="PANTHER" id="PTHR11036">
    <property type="entry name" value="SEMAPHORIN"/>
    <property type="match status" value="1"/>
</dbReference>
<dbReference type="GO" id="GO:0005886">
    <property type="term" value="C:plasma membrane"/>
    <property type="evidence" value="ECO:0007669"/>
    <property type="project" value="TreeGrafter"/>
</dbReference>
<keyword evidence="9" id="KW-1185">Reference proteome</keyword>
<dbReference type="InterPro" id="IPR016201">
    <property type="entry name" value="PSI"/>
</dbReference>
<dbReference type="GO" id="GO:0007411">
    <property type="term" value="P:axon guidance"/>
    <property type="evidence" value="ECO:0007669"/>
    <property type="project" value="TreeGrafter"/>
</dbReference>
<dbReference type="SUPFAM" id="SSF103575">
    <property type="entry name" value="Plexin repeat"/>
    <property type="match status" value="1"/>
</dbReference>
<comment type="caution">
    <text evidence="6">Lacks conserved residue(s) required for the propagation of feature annotation.</text>
</comment>
<dbReference type="PANTHER" id="PTHR11036:SF127">
    <property type="entry name" value="SEMAPHORIN-1A"/>
    <property type="match status" value="1"/>
</dbReference>
<accession>A0A0N5A982</accession>
<name>A0A0N5A982_9BILA</name>
<dbReference type="GO" id="GO:0071526">
    <property type="term" value="P:semaphorin-plexin signaling pathway"/>
    <property type="evidence" value="ECO:0007669"/>
    <property type="project" value="TreeGrafter"/>
</dbReference>
<evidence type="ECO:0000256" key="4">
    <source>
        <dbReference type="ARBA" id="ARBA00023157"/>
    </source>
</evidence>
<dbReference type="Pfam" id="PF01403">
    <property type="entry name" value="Sema"/>
    <property type="match status" value="1"/>
</dbReference>
<protein>
    <submittedName>
        <fullName evidence="10">Sema domain-containing protein</fullName>
    </submittedName>
</protein>
<dbReference type="InterPro" id="IPR002165">
    <property type="entry name" value="Plexin_repeat"/>
</dbReference>
<dbReference type="GO" id="GO:0045499">
    <property type="term" value="F:chemorepellent activity"/>
    <property type="evidence" value="ECO:0007669"/>
    <property type="project" value="TreeGrafter"/>
</dbReference>
<evidence type="ECO:0000256" key="2">
    <source>
        <dbReference type="ARBA" id="ARBA00022902"/>
    </source>
</evidence>
<dbReference type="WBParaSite" id="SMUV_0000065201-mRNA-1">
    <property type="protein sequence ID" value="SMUV_0000065201-mRNA-1"/>
    <property type="gene ID" value="SMUV_0000065201"/>
</dbReference>
<keyword evidence="5" id="KW-0325">Glycoprotein</keyword>
<keyword evidence="3 7" id="KW-0472">Membrane</keyword>
<dbReference type="InterPro" id="IPR015943">
    <property type="entry name" value="WD40/YVTN_repeat-like_dom_sf"/>
</dbReference>
<feature type="domain" description="Sema" evidence="8">
    <location>
        <begin position="1"/>
        <end position="435"/>
    </location>
</feature>
<keyword evidence="2" id="KW-0524">Neurogenesis</keyword>
<evidence type="ECO:0000259" key="8">
    <source>
        <dbReference type="PROSITE" id="PS51004"/>
    </source>
</evidence>
<dbReference type="InterPro" id="IPR036352">
    <property type="entry name" value="Semap_dom_sf"/>
</dbReference>
<organism evidence="9 10">
    <name type="scientific">Syphacia muris</name>
    <dbReference type="NCBI Taxonomy" id="451379"/>
    <lineage>
        <taxon>Eukaryota</taxon>
        <taxon>Metazoa</taxon>
        <taxon>Ecdysozoa</taxon>
        <taxon>Nematoda</taxon>
        <taxon>Chromadorea</taxon>
        <taxon>Rhabditida</taxon>
        <taxon>Spirurina</taxon>
        <taxon>Oxyuridomorpha</taxon>
        <taxon>Oxyuroidea</taxon>
        <taxon>Oxyuridae</taxon>
        <taxon>Syphacia</taxon>
    </lineage>
</organism>
<dbReference type="InterPro" id="IPR001627">
    <property type="entry name" value="Semap_dom"/>
</dbReference>
<dbReference type="Proteomes" id="UP000046393">
    <property type="component" value="Unplaced"/>
</dbReference>
<dbReference type="SMART" id="SM00630">
    <property type="entry name" value="Sema"/>
    <property type="match status" value="1"/>
</dbReference>
<dbReference type="STRING" id="451379.A0A0N5A982"/>
<dbReference type="InterPro" id="IPR027231">
    <property type="entry name" value="Semaphorin"/>
</dbReference>
<keyword evidence="7" id="KW-1133">Transmembrane helix</keyword>
<evidence type="ECO:0000256" key="1">
    <source>
        <dbReference type="ARBA" id="ARBA00004370"/>
    </source>
</evidence>
<dbReference type="SUPFAM" id="SSF101912">
    <property type="entry name" value="Sema domain"/>
    <property type="match status" value="1"/>
</dbReference>
<keyword evidence="7" id="KW-0812">Transmembrane</keyword>
<dbReference type="Pfam" id="PF01437">
    <property type="entry name" value="PSI"/>
    <property type="match status" value="1"/>
</dbReference>
<dbReference type="PROSITE" id="PS51004">
    <property type="entry name" value="SEMA"/>
    <property type="match status" value="1"/>
</dbReference>
<evidence type="ECO:0000256" key="7">
    <source>
        <dbReference type="SAM" id="Phobius"/>
    </source>
</evidence>
<comment type="subcellular location">
    <subcellularLocation>
        <location evidence="1">Membrane</location>
    </subcellularLocation>
</comment>
<sequence>MYCRDVVYNISVESFKEVQVIKWPSEAKTVKECLKKGRPEGECHNYIRVLAKDGIKDTLICGTNSYEPKCRRYERESNGDYGRNVEFQAQGLSPYDPYHNSTYLRDGDMFDFSGFDALVHRRNISKISDLGIRTLRGDTKSLNEPQFTGSFRDEKYVYMWFREKADQLQCCEQNIISRVARICRSDNGGPSYHSNEWTSFVKARLNCSIPGDYPFYFDQIEAIAKPTSGIYLSEKKPATLIYGVFGSPYAGVSSSAICAYDLEEISYVFAHSTYVRSDSNRYTPWVESAKKYQPGVCVENSQNLSQEQVIYTRAHLLADDAIQNFFKSPVAIHSGSDRFTHISVDSQVQAVDGRYYDLIYVGTDSGNILKLVNLIGAGVQTDSPTYHVYTIYATNEPIRNMALYKGDKLVISDYVEANESYLIVVSDSAVLRIPPTQCSKFKTCYDCVLLRDPHCAWDPKTSRCIRNNGETDELKQDIVAGNASKLCTMEMRPEKLIVSSATLQSVSDKGFGNCSCDSRKSINGCSPGTVASFPTVITAESKYASFSDRSAIILLCFGFFGLGSLFTFFISRVYNYWKIPQKENSSILQSLFSTQSRQDYSDNNNAQRRLPNLTSDNVINAYDQNPKFICDISTSISPVSLNVTDVENSLKLRVNNSDSATLPKDFHKQMYL</sequence>
<reference evidence="10" key="1">
    <citation type="submission" date="2017-02" db="UniProtKB">
        <authorList>
            <consortium name="WormBaseParasite"/>
        </authorList>
    </citation>
    <scope>IDENTIFICATION</scope>
</reference>
<feature type="transmembrane region" description="Helical" evidence="7">
    <location>
        <begin position="551"/>
        <end position="574"/>
    </location>
</feature>
<dbReference type="AlphaFoldDB" id="A0A0N5A982"/>
<keyword evidence="4" id="KW-1015">Disulfide bond</keyword>